<dbReference type="Pfam" id="PF12320">
    <property type="entry name" value="SbcD_C"/>
    <property type="match status" value="1"/>
</dbReference>
<dbReference type="GO" id="GO:0006260">
    <property type="term" value="P:DNA replication"/>
    <property type="evidence" value="ECO:0007669"/>
    <property type="project" value="UniProtKB-KW"/>
</dbReference>
<dbReference type="PANTHER" id="PTHR30337:SF0">
    <property type="entry name" value="NUCLEASE SBCCD SUBUNIT D"/>
    <property type="match status" value="1"/>
</dbReference>
<dbReference type="NCBIfam" id="TIGR00619">
    <property type="entry name" value="sbcd"/>
    <property type="match status" value="1"/>
</dbReference>
<gene>
    <name evidence="7 10" type="primary">sbcD</name>
    <name evidence="10" type="ORF">GCM10007940_20550</name>
</gene>
<comment type="function">
    <text evidence="7">SbcCD cleaves DNA hairpin structures. These structures can inhibit DNA replication and are intermediates in certain DNA recombination reactions. The complex acts as a 3'-&gt;5' double strand exonuclease that can open hairpins. It also has a 5' single-strand endonuclease activity.</text>
</comment>
<evidence type="ECO:0000256" key="2">
    <source>
        <dbReference type="ARBA" id="ARBA00011322"/>
    </source>
</evidence>
<evidence type="ECO:0000256" key="6">
    <source>
        <dbReference type="ARBA" id="ARBA00022839"/>
    </source>
</evidence>
<evidence type="ECO:0000256" key="7">
    <source>
        <dbReference type="RuleBase" id="RU363069"/>
    </source>
</evidence>
<dbReference type="InterPro" id="IPR004593">
    <property type="entry name" value="SbcD"/>
</dbReference>
<keyword evidence="7" id="KW-0233">DNA recombination</keyword>
<keyword evidence="7" id="KW-0255">Endonuclease</keyword>
<dbReference type="GO" id="GO:0006310">
    <property type="term" value="P:DNA recombination"/>
    <property type="evidence" value="ECO:0007669"/>
    <property type="project" value="UniProtKB-KW"/>
</dbReference>
<dbReference type="InterPro" id="IPR004843">
    <property type="entry name" value="Calcineurin-like_PHP"/>
</dbReference>
<dbReference type="EMBL" id="BSOH01000011">
    <property type="protein sequence ID" value="GLR17440.1"/>
    <property type="molecule type" value="Genomic_DNA"/>
</dbReference>
<evidence type="ECO:0000256" key="1">
    <source>
        <dbReference type="ARBA" id="ARBA00010555"/>
    </source>
</evidence>
<dbReference type="Gene3D" id="3.60.21.10">
    <property type="match status" value="1"/>
</dbReference>
<dbReference type="GO" id="GO:0008408">
    <property type="term" value="F:3'-5' exonuclease activity"/>
    <property type="evidence" value="ECO:0007669"/>
    <property type="project" value="InterPro"/>
</dbReference>
<keyword evidence="5 7" id="KW-0378">Hydrolase</keyword>
<evidence type="ECO:0000256" key="4">
    <source>
        <dbReference type="ARBA" id="ARBA00022722"/>
    </source>
</evidence>
<protein>
    <recommendedName>
        <fullName evidence="3 7">Nuclease SbcCD subunit D</fullName>
    </recommendedName>
</protein>
<evidence type="ECO:0000256" key="5">
    <source>
        <dbReference type="ARBA" id="ARBA00022801"/>
    </source>
</evidence>
<feature type="domain" description="Nuclease SbcCD subunit D C-terminal" evidence="9">
    <location>
        <begin position="281"/>
        <end position="382"/>
    </location>
</feature>
<dbReference type="RefSeq" id="WP_235294147.1">
    <property type="nucleotide sequence ID" value="NZ_BSOH01000011.1"/>
</dbReference>
<evidence type="ECO:0000313" key="11">
    <source>
        <dbReference type="Proteomes" id="UP001156666"/>
    </source>
</evidence>
<keyword evidence="4 7" id="KW-0540">Nuclease</keyword>
<dbReference type="InterPro" id="IPR041796">
    <property type="entry name" value="Mre11_N"/>
</dbReference>
<feature type="domain" description="Calcineurin-like phosphoesterase" evidence="8">
    <location>
        <begin position="2"/>
        <end position="230"/>
    </location>
</feature>
<accession>A0AA37SP53</accession>
<reference evidence="10" key="2">
    <citation type="submission" date="2023-01" db="EMBL/GenBank/DDBJ databases">
        <title>Draft genome sequence of Portibacter lacus strain NBRC 108769.</title>
        <authorList>
            <person name="Sun Q."/>
            <person name="Mori K."/>
        </authorList>
    </citation>
    <scope>NUCLEOTIDE SEQUENCE</scope>
    <source>
        <strain evidence="10">NBRC 108769</strain>
    </source>
</reference>
<keyword evidence="11" id="KW-1185">Reference proteome</keyword>
<evidence type="ECO:0000259" key="8">
    <source>
        <dbReference type="Pfam" id="PF00149"/>
    </source>
</evidence>
<dbReference type="GO" id="GO:0004519">
    <property type="term" value="F:endonuclease activity"/>
    <property type="evidence" value="ECO:0007669"/>
    <property type="project" value="UniProtKB-KW"/>
</dbReference>
<comment type="subunit">
    <text evidence="2 7">Heterodimer of SbcC and SbcD.</text>
</comment>
<dbReference type="Pfam" id="PF00149">
    <property type="entry name" value="Metallophos"/>
    <property type="match status" value="1"/>
</dbReference>
<name>A0AA37SP53_9BACT</name>
<dbReference type="AlphaFoldDB" id="A0AA37SP53"/>
<keyword evidence="6 7" id="KW-0269">Exonuclease</keyword>
<proteinExistence type="inferred from homology"/>
<evidence type="ECO:0000313" key="10">
    <source>
        <dbReference type="EMBL" id="GLR17440.1"/>
    </source>
</evidence>
<evidence type="ECO:0000256" key="3">
    <source>
        <dbReference type="ARBA" id="ARBA00013365"/>
    </source>
</evidence>
<dbReference type="CDD" id="cd00840">
    <property type="entry name" value="MPP_Mre11_N"/>
    <property type="match status" value="1"/>
</dbReference>
<dbReference type="InterPro" id="IPR050535">
    <property type="entry name" value="DNA_Repair-Maintenance_Comp"/>
</dbReference>
<dbReference type="SUPFAM" id="SSF56300">
    <property type="entry name" value="Metallo-dependent phosphatases"/>
    <property type="match status" value="1"/>
</dbReference>
<reference evidence="10" key="1">
    <citation type="journal article" date="2014" name="Int. J. Syst. Evol. Microbiol.">
        <title>Complete genome sequence of Corynebacterium casei LMG S-19264T (=DSM 44701T), isolated from a smear-ripened cheese.</title>
        <authorList>
            <consortium name="US DOE Joint Genome Institute (JGI-PGF)"/>
            <person name="Walter F."/>
            <person name="Albersmeier A."/>
            <person name="Kalinowski J."/>
            <person name="Ruckert C."/>
        </authorList>
    </citation>
    <scope>NUCLEOTIDE SEQUENCE</scope>
    <source>
        <strain evidence="10">NBRC 108769</strain>
    </source>
</reference>
<evidence type="ECO:0000259" key="9">
    <source>
        <dbReference type="Pfam" id="PF12320"/>
    </source>
</evidence>
<comment type="caution">
    <text evidence="10">The sequence shown here is derived from an EMBL/GenBank/DDBJ whole genome shotgun (WGS) entry which is preliminary data.</text>
</comment>
<dbReference type="InterPro" id="IPR026843">
    <property type="entry name" value="SbcD_C"/>
</dbReference>
<dbReference type="InterPro" id="IPR029052">
    <property type="entry name" value="Metallo-depent_PP-like"/>
</dbReference>
<dbReference type="PANTHER" id="PTHR30337">
    <property type="entry name" value="COMPONENT OF ATP-DEPENDENT DSDNA EXONUCLEASE"/>
    <property type="match status" value="1"/>
</dbReference>
<sequence length="407" mass="46165">MLKILHTADWHIGKNLHKVPLQSEFKMFLEWLLGIINDEAIDVLLISGDIFDYANPAAEDRKTYYEFLKSLVDTNTKIIITGGNHDSAGFLNAPREVLKALDIEVIGEATHPINQEIIPIVNDDGSVEVVIAAVPFLKDKDLRNRNEAEKFESRVDEIRYGIQNHYHQLAEIIKDQYPNVPSIAMGHLYTVGSDPSESERDIHMGNEAAVDAKIFSDAFDYVALGHIHRPQIIGKNEFIRYSGSPIALSFSEKKDIKSIIILTVDEGEIQKPKLIEVPKNRTLDRISGNLEEVRLALEDYENSFTLPAFLEIIVKEKEYSSVILSDFEELKTLHQDQPNYKVIKSKVDFEHGAKDIDALFLEGENIEDLKPTEVFAKKMESENIDDASKELMNEAFLELLSIVMNED</sequence>
<comment type="similarity">
    <text evidence="1 7">Belongs to the SbcD family.</text>
</comment>
<dbReference type="Proteomes" id="UP001156666">
    <property type="component" value="Unassembled WGS sequence"/>
</dbReference>
<keyword evidence="7" id="KW-0235">DNA replication</keyword>
<organism evidence="10 11">
    <name type="scientific">Portibacter lacus</name>
    <dbReference type="NCBI Taxonomy" id="1099794"/>
    <lineage>
        <taxon>Bacteria</taxon>
        <taxon>Pseudomonadati</taxon>
        <taxon>Bacteroidota</taxon>
        <taxon>Saprospiria</taxon>
        <taxon>Saprospirales</taxon>
        <taxon>Haliscomenobacteraceae</taxon>
        <taxon>Portibacter</taxon>
    </lineage>
</organism>